<sequence length="158" mass="18309">MPNNSSSSLIYGTVVAVILAVIPYLFYSYEAVPESLWELEALKAVNESFGGDPYVTTWLIMIKLLPALLFFLWFLTCKHWWYHVIIIPFSMYFFQLISVFLPNLEYIDHHEIYFIIPVVIGSLSASYLARIKVFDKIHGIDISEIEDGIKKPSDRFFS</sequence>
<dbReference type="EMBL" id="BBLG01000008">
    <property type="protein sequence ID" value="GAK77284.1"/>
    <property type="molecule type" value="Genomic_DNA"/>
</dbReference>
<keyword evidence="1" id="KW-0812">Transmembrane</keyword>
<feature type="transmembrane region" description="Helical" evidence="1">
    <location>
        <begin position="80"/>
        <end position="100"/>
    </location>
</feature>
<proteinExistence type="predicted"/>
<evidence type="ECO:0000313" key="3">
    <source>
        <dbReference type="EMBL" id="GAL01448.1"/>
    </source>
</evidence>
<comment type="caution">
    <text evidence="2">The sequence shown here is derived from an EMBL/GenBank/DDBJ whole genome shotgun (WGS) entry which is preliminary data.</text>
</comment>
<dbReference type="EMBL" id="BBNT01000010">
    <property type="protein sequence ID" value="GAL76303.1"/>
    <property type="molecule type" value="Genomic_DNA"/>
</dbReference>
<evidence type="ECO:0000313" key="4">
    <source>
        <dbReference type="EMBL" id="GAL76303.1"/>
    </source>
</evidence>
<dbReference type="Proteomes" id="UP000029226">
    <property type="component" value="Unassembled WGS sequence"/>
</dbReference>
<organism evidence="2 5">
    <name type="scientific">Nonlabens ulvanivorans</name>
    <name type="common">Persicivirga ulvanivorans</name>
    <dbReference type="NCBI Taxonomy" id="906888"/>
    <lineage>
        <taxon>Bacteria</taxon>
        <taxon>Pseudomonadati</taxon>
        <taxon>Bacteroidota</taxon>
        <taxon>Flavobacteriia</taxon>
        <taxon>Flavobacteriales</taxon>
        <taxon>Flavobacteriaceae</taxon>
        <taxon>Nonlabens</taxon>
    </lineage>
</organism>
<dbReference type="Proteomes" id="UP000029647">
    <property type="component" value="Unassembled WGS sequence"/>
</dbReference>
<feature type="transmembrane region" description="Helical" evidence="1">
    <location>
        <begin position="55"/>
        <end position="75"/>
    </location>
</feature>
<keyword evidence="1" id="KW-1133">Transmembrane helix</keyword>
<evidence type="ECO:0000313" key="7">
    <source>
        <dbReference type="Proteomes" id="UP000029647"/>
    </source>
</evidence>
<evidence type="ECO:0000313" key="6">
    <source>
        <dbReference type="Proteomes" id="UP000029226"/>
    </source>
</evidence>
<feature type="transmembrane region" description="Helical" evidence="1">
    <location>
        <begin position="9"/>
        <end position="27"/>
    </location>
</feature>
<name>A0A081DED8_NONUL</name>
<accession>A0A081DED8</accession>
<gene>
    <name evidence="4" type="ORF">JCM19275_712</name>
    <name evidence="2" type="ORF">JCM19296_2891</name>
    <name evidence="3" type="ORF">JCM19314_1231</name>
</gene>
<keyword evidence="1" id="KW-0472">Membrane</keyword>
<dbReference type="RefSeq" id="WP_042248989.1">
    <property type="nucleotide sequence ID" value="NZ_CP138994.1"/>
</dbReference>
<evidence type="ECO:0000313" key="2">
    <source>
        <dbReference type="EMBL" id="GAK77284.1"/>
    </source>
</evidence>
<dbReference type="EMBL" id="BBMM01000011">
    <property type="protein sequence ID" value="GAL01448.1"/>
    <property type="molecule type" value="Genomic_DNA"/>
</dbReference>
<feature type="transmembrane region" description="Helical" evidence="1">
    <location>
        <begin position="112"/>
        <end position="129"/>
    </location>
</feature>
<evidence type="ECO:0000256" key="1">
    <source>
        <dbReference type="SAM" id="Phobius"/>
    </source>
</evidence>
<dbReference type="AlphaFoldDB" id="A0A081DED8"/>
<dbReference type="Proteomes" id="UP000028980">
    <property type="component" value="Unassembled WGS sequence"/>
</dbReference>
<reference evidence="5 6" key="1">
    <citation type="journal article" date="2014" name="Genome Announc.">
        <title>Draft Genome Sequences of Marine Flavobacterium Nonlabens Strains NR17, NR24, NR27, NR32, NR33, and Ara13.</title>
        <authorList>
            <person name="Nakanishi M."/>
            <person name="Meirelles P."/>
            <person name="Suzuki R."/>
            <person name="Takatani N."/>
            <person name="Mino S."/>
            <person name="Suda W."/>
            <person name="Oshima K."/>
            <person name="Hattori M."/>
            <person name="Ohkuma M."/>
            <person name="Hosokawa M."/>
            <person name="Miyashita K."/>
            <person name="Thompson F.L."/>
            <person name="Niwa A."/>
            <person name="Sawabe T."/>
            <person name="Sawabe T."/>
        </authorList>
    </citation>
    <scope>NUCLEOTIDE SEQUENCE [LARGE SCALE GENOMIC DNA]</scope>
    <source>
        <strain evidence="4">JCM 19275</strain>
        <strain evidence="2">JCM 19296</strain>
        <strain evidence="3">JCM 19314</strain>
        <strain evidence="7">JCM19275</strain>
        <strain evidence="5">JCM19296</strain>
        <strain evidence="6">JCM19314</strain>
    </source>
</reference>
<protein>
    <submittedName>
        <fullName evidence="2">Uncharacterized protein</fullName>
    </submittedName>
</protein>
<evidence type="ECO:0000313" key="5">
    <source>
        <dbReference type="Proteomes" id="UP000028980"/>
    </source>
</evidence>